<evidence type="ECO:0000256" key="12">
    <source>
        <dbReference type="SAM" id="MobiDB-lite"/>
    </source>
</evidence>
<evidence type="ECO:0000256" key="10">
    <source>
        <dbReference type="PIRNR" id="PIRNR005514"/>
    </source>
</evidence>
<keyword evidence="7 10" id="KW-0406">Ion transport</keyword>
<dbReference type="EMBL" id="KK107020">
    <property type="protein sequence ID" value="EZA62477.1"/>
    <property type="molecule type" value="Genomic_DNA"/>
</dbReference>
<dbReference type="Proteomes" id="UP000279307">
    <property type="component" value="Chromosome 4"/>
</dbReference>
<keyword evidence="8 10" id="KW-0496">Mitochondrion</keyword>
<feature type="region of interest" description="Disordered" evidence="12">
    <location>
        <begin position="145"/>
        <end position="169"/>
    </location>
</feature>
<reference evidence="14" key="3">
    <citation type="submission" date="2018-07" db="EMBL/GenBank/DDBJ databases">
        <authorList>
            <person name="Mckenzie S.K."/>
            <person name="Kronauer D.J.C."/>
        </authorList>
    </citation>
    <scope>NUCLEOTIDE SEQUENCE</scope>
    <source>
        <strain evidence="14">Clonal line C1</strain>
    </source>
</reference>
<dbReference type="Pfam" id="PF05873">
    <property type="entry name" value="Mt_ATP-synt_D"/>
    <property type="match status" value="1"/>
</dbReference>
<proteinExistence type="inferred from homology"/>
<evidence type="ECO:0000313" key="15">
    <source>
        <dbReference type="Proteomes" id="UP000053097"/>
    </source>
</evidence>
<dbReference type="Proteomes" id="UP000053097">
    <property type="component" value="Unassembled WGS sequence"/>
</dbReference>
<dbReference type="STRING" id="2015173.A0A026X2G3"/>
<sequence>MSRRAIKAINWSALAERVPETERAAFVAFKAKSDEHLRRMSANPETVPKLDWAYYQKNIPLAGLVDKFQKEYESLKVPYPPDNYTSEVDALEKRVMAELEKFAQESNERIAKSTKEVERIKKMLPFSEMTMEDFRDLYPHIAINPDKPTVWPHTPDVQPENEKGRPSVH</sequence>
<name>A0A026X2G3_OOCBI</name>
<dbReference type="SUPFAM" id="SSF161065">
    <property type="entry name" value="ATP synthase D chain-like"/>
    <property type="match status" value="1"/>
</dbReference>
<evidence type="ECO:0000256" key="5">
    <source>
        <dbReference type="ARBA" id="ARBA00022781"/>
    </source>
</evidence>
<comment type="similarity">
    <text evidence="2 10">Belongs to the ATPase d subunit family.</text>
</comment>
<keyword evidence="11" id="KW-0175">Coiled coil</keyword>
<reference evidence="14" key="2">
    <citation type="journal article" date="2018" name="Genome Res.">
        <title>The genomic architecture and molecular evolution of ant odorant receptors.</title>
        <authorList>
            <person name="McKenzie S.K."/>
            <person name="Kronauer D.J.C."/>
        </authorList>
    </citation>
    <scope>NUCLEOTIDE SEQUENCE [LARGE SCALE GENOMIC DNA]</scope>
    <source>
        <strain evidence="14">Clonal line C1</strain>
    </source>
</reference>
<dbReference type="AlphaFoldDB" id="A0A026X2G3"/>
<evidence type="ECO:0000256" key="11">
    <source>
        <dbReference type="SAM" id="Coils"/>
    </source>
</evidence>
<accession>A0A026X2G3</accession>
<evidence type="ECO:0000256" key="7">
    <source>
        <dbReference type="ARBA" id="ARBA00023065"/>
    </source>
</evidence>
<evidence type="ECO:0000256" key="8">
    <source>
        <dbReference type="ARBA" id="ARBA00023128"/>
    </source>
</evidence>
<comment type="function">
    <text evidence="10">Mitochondrial membrane ATP synthase (F(1)F(0) ATP synthase or Complex V) produces ATP from ADP in the presence of a proton gradient across the membrane which is generated by electron transport complexes of the respiratory chain. F-type ATPases consist of two structural domains, F(1) - containing the extramembraneous catalytic core, and F(0) - containing the membrane proton channel, linked together by a central stalk and a peripheral stalk. During catalysis, ATP synthesis in the catalytic domain of F(1) is coupled via a rotary mechanism of the central stalk subunits to proton translocation.</text>
</comment>
<evidence type="ECO:0000313" key="14">
    <source>
        <dbReference type="EMBL" id="RLU23718.1"/>
    </source>
</evidence>
<evidence type="ECO:0000256" key="4">
    <source>
        <dbReference type="ARBA" id="ARBA00022547"/>
    </source>
</evidence>
<dbReference type="Gene3D" id="6.10.280.70">
    <property type="match status" value="1"/>
</dbReference>
<evidence type="ECO:0000256" key="3">
    <source>
        <dbReference type="ARBA" id="ARBA00022448"/>
    </source>
</evidence>
<dbReference type="GO" id="GO:0015078">
    <property type="term" value="F:proton transmembrane transporter activity"/>
    <property type="evidence" value="ECO:0007669"/>
    <property type="project" value="InterPro"/>
</dbReference>
<evidence type="ECO:0000256" key="1">
    <source>
        <dbReference type="ARBA" id="ARBA00004273"/>
    </source>
</evidence>
<keyword evidence="15" id="KW-1185">Reference proteome</keyword>
<dbReference type="InterPro" id="IPR008689">
    <property type="entry name" value="ATP_synth_F0_dsu_mt"/>
</dbReference>
<evidence type="ECO:0000313" key="13">
    <source>
        <dbReference type="EMBL" id="EZA62477.1"/>
    </source>
</evidence>
<dbReference type="GO" id="GO:0015986">
    <property type="term" value="P:proton motive force-driven ATP synthesis"/>
    <property type="evidence" value="ECO:0007669"/>
    <property type="project" value="UniProtKB-UniRule"/>
</dbReference>
<dbReference type="OMA" id="VSKGRWA"/>
<protein>
    <recommendedName>
        <fullName evidence="10">ATP synthase subunit d, mitochondrial</fullName>
    </recommendedName>
</protein>
<comment type="subcellular location">
    <subcellularLocation>
        <location evidence="1 10">Mitochondrion inner membrane</location>
    </subcellularLocation>
</comment>
<dbReference type="InterPro" id="IPR036228">
    <property type="entry name" value="ATP_synth_F0_dsu_sf_mt"/>
</dbReference>
<evidence type="ECO:0000256" key="2">
    <source>
        <dbReference type="ARBA" id="ARBA00006842"/>
    </source>
</evidence>
<dbReference type="PANTHER" id="PTHR12700">
    <property type="entry name" value="ATP SYNTHASE SUBUNIT D, MITOCHONDRIAL"/>
    <property type="match status" value="1"/>
</dbReference>
<feature type="coiled-coil region" evidence="11">
    <location>
        <begin position="88"/>
        <end position="123"/>
    </location>
</feature>
<dbReference type="OrthoDB" id="35799at2759"/>
<dbReference type="GO" id="GO:0005743">
    <property type="term" value="C:mitochondrial inner membrane"/>
    <property type="evidence" value="ECO:0007669"/>
    <property type="project" value="UniProtKB-SubCell"/>
</dbReference>
<keyword evidence="4" id="KW-0138">CF(0)</keyword>
<feature type="compositionally biased region" description="Basic and acidic residues" evidence="12">
    <location>
        <begin position="160"/>
        <end position="169"/>
    </location>
</feature>
<dbReference type="GO" id="GO:0045259">
    <property type="term" value="C:proton-transporting ATP synthase complex"/>
    <property type="evidence" value="ECO:0007669"/>
    <property type="project" value="UniProtKB-KW"/>
</dbReference>
<gene>
    <name evidence="14" type="ORF">DMN91_003924</name>
    <name evidence="13" type="ORF">X777_10107</name>
</gene>
<organism evidence="13 15">
    <name type="scientific">Ooceraea biroi</name>
    <name type="common">Clonal raider ant</name>
    <name type="synonym">Cerapachys biroi</name>
    <dbReference type="NCBI Taxonomy" id="2015173"/>
    <lineage>
        <taxon>Eukaryota</taxon>
        <taxon>Metazoa</taxon>
        <taxon>Ecdysozoa</taxon>
        <taxon>Arthropoda</taxon>
        <taxon>Hexapoda</taxon>
        <taxon>Insecta</taxon>
        <taxon>Pterygota</taxon>
        <taxon>Neoptera</taxon>
        <taxon>Endopterygota</taxon>
        <taxon>Hymenoptera</taxon>
        <taxon>Apocrita</taxon>
        <taxon>Aculeata</taxon>
        <taxon>Formicoidea</taxon>
        <taxon>Formicidae</taxon>
        <taxon>Dorylinae</taxon>
        <taxon>Ooceraea</taxon>
    </lineage>
</organism>
<reference evidence="13 15" key="1">
    <citation type="journal article" date="2014" name="Curr. Biol.">
        <title>The genome of the clonal raider ant Cerapachys biroi.</title>
        <authorList>
            <person name="Oxley P.R."/>
            <person name="Ji L."/>
            <person name="Fetter-Pruneda I."/>
            <person name="McKenzie S.K."/>
            <person name="Li C."/>
            <person name="Hu H."/>
            <person name="Zhang G."/>
            <person name="Kronauer D.J."/>
        </authorList>
    </citation>
    <scope>NUCLEOTIDE SEQUENCE [LARGE SCALE GENOMIC DNA]</scope>
</reference>
<keyword evidence="5 10" id="KW-0375">Hydrogen ion transport</keyword>
<dbReference type="EMBL" id="QOIP01000004">
    <property type="protein sequence ID" value="RLU23718.1"/>
    <property type="molecule type" value="Genomic_DNA"/>
</dbReference>
<keyword evidence="3 10" id="KW-0813">Transport</keyword>
<evidence type="ECO:0000256" key="6">
    <source>
        <dbReference type="ARBA" id="ARBA00022792"/>
    </source>
</evidence>
<evidence type="ECO:0000256" key="9">
    <source>
        <dbReference type="ARBA" id="ARBA00023136"/>
    </source>
</evidence>
<keyword evidence="6 10" id="KW-0999">Mitochondrion inner membrane</keyword>
<keyword evidence="9 10" id="KW-0472">Membrane</keyword>
<dbReference type="PIRSF" id="PIRSF005514">
    <property type="entry name" value="ATPase_F0_D_mt"/>
    <property type="match status" value="1"/>
</dbReference>